<accession>A0A1X7LAU2</accession>
<protein>
    <submittedName>
        <fullName evidence="1">Uncharacterized protein</fullName>
    </submittedName>
</protein>
<evidence type="ECO:0000313" key="2">
    <source>
        <dbReference type="Proteomes" id="UP000193834"/>
    </source>
</evidence>
<reference evidence="1 2" key="1">
    <citation type="submission" date="2017-04" db="EMBL/GenBank/DDBJ databases">
        <authorList>
            <person name="Afonso C.L."/>
            <person name="Miller P.J."/>
            <person name="Scott M.A."/>
            <person name="Spackman E."/>
            <person name="Goraichik I."/>
            <person name="Dimitrov K.M."/>
            <person name="Suarez D.L."/>
            <person name="Swayne D.E."/>
        </authorList>
    </citation>
    <scope>NUCLEOTIDE SEQUENCE [LARGE SCALE GENOMIC DNA]</scope>
    <source>
        <strain evidence="1 2">11</strain>
    </source>
</reference>
<name>A0A1X7LAU2_9BACL</name>
<dbReference type="Proteomes" id="UP000193834">
    <property type="component" value="Unassembled WGS sequence"/>
</dbReference>
<dbReference type="AlphaFoldDB" id="A0A1X7LAU2"/>
<evidence type="ECO:0000313" key="1">
    <source>
        <dbReference type="EMBL" id="SMG50875.1"/>
    </source>
</evidence>
<keyword evidence="2" id="KW-1185">Reference proteome</keyword>
<sequence length="206" mass="23929">MQTKRLSRIELYAWDEPDGIDEASGRLQYKRYGILRMTCGIYQGIGHCLLSSGTKREDVIRWGSFLRAFRACTLSEAWEIFEQRGHRWSTEQRKLVHTVLMNLMENRIQARLYRAIIHKFISYRQLSQRSVHVGQKALDMNAHIKPRAALTNRASSFVPNTESFIMRPETLYSDSRSNSPFLHKLKGAAATEKELIHYATAYYSVL</sequence>
<proteinExistence type="predicted"/>
<gene>
    <name evidence="1" type="ORF">SAMN06295960_3180</name>
</gene>
<organism evidence="1 2">
    <name type="scientific">Paenibacillus aquistagni</name>
    <dbReference type="NCBI Taxonomy" id="1852522"/>
    <lineage>
        <taxon>Bacteria</taxon>
        <taxon>Bacillati</taxon>
        <taxon>Bacillota</taxon>
        <taxon>Bacilli</taxon>
        <taxon>Bacillales</taxon>
        <taxon>Paenibacillaceae</taxon>
        <taxon>Paenibacillus</taxon>
    </lineage>
</organism>
<dbReference type="STRING" id="1852522.SAMN06295960_3180"/>
<dbReference type="OrthoDB" id="2611783at2"/>
<dbReference type="EMBL" id="FXAZ01000004">
    <property type="protein sequence ID" value="SMG50875.1"/>
    <property type="molecule type" value="Genomic_DNA"/>
</dbReference>
<dbReference type="RefSeq" id="WP_085495666.1">
    <property type="nucleotide sequence ID" value="NZ_FXAZ01000004.1"/>
</dbReference>